<organism evidence="1 2">
    <name type="scientific">Clostridium botulinum</name>
    <dbReference type="NCBI Taxonomy" id="1491"/>
    <lineage>
        <taxon>Bacteria</taxon>
        <taxon>Bacillati</taxon>
        <taxon>Bacillota</taxon>
        <taxon>Clostridia</taxon>
        <taxon>Eubacteriales</taxon>
        <taxon>Clostridiaceae</taxon>
        <taxon>Clostridium</taxon>
    </lineage>
</organism>
<dbReference type="EMBL" id="SGKU01000029">
    <property type="protein sequence ID" value="NFA43080.1"/>
    <property type="molecule type" value="Genomic_DNA"/>
</dbReference>
<comment type="caution">
    <text evidence="1">The sequence shown here is derived from an EMBL/GenBank/DDBJ whole genome shotgun (WGS) entry which is preliminary data.</text>
</comment>
<reference evidence="1 2" key="1">
    <citation type="submission" date="2019-02" db="EMBL/GenBank/DDBJ databases">
        <title>Genome sequencing of Clostridium botulinum clinical isolates.</title>
        <authorList>
            <person name="Brunt J."/>
            <person name="Van Vliet A.H.M."/>
            <person name="Stringer S.C."/>
            <person name="Grant K.A."/>
            <person name="Carter A.C."/>
            <person name="Peck M.W."/>
        </authorList>
    </citation>
    <scope>NUCLEOTIDE SEQUENCE [LARGE SCALE GENOMIC DNA]</scope>
    <source>
        <strain evidence="1 2">H113700579</strain>
    </source>
</reference>
<proteinExistence type="predicted"/>
<gene>
    <name evidence="1" type="ORF">EXM65_10975</name>
</gene>
<name>A0A6M0SP66_CLOBO</name>
<dbReference type="AlphaFoldDB" id="A0A6M0SP66"/>
<accession>A0A6M0SP66</accession>
<evidence type="ECO:0000313" key="1">
    <source>
        <dbReference type="EMBL" id="NFA43080.1"/>
    </source>
</evidence>
<sequence>MYQVLEDYKLIYKYESIGKIQRKQQHEMTNKWLKKESVNMPELMVIIGFMKENNNIKFTRQFYYKLIFPQICIEENKFNVDGLLFLFEADMIQAYEEYLSWKKSIIELENMVLSKYFNNNIVLEYRYERQKHWFEFSIHEVPFGVLYGMDCASLKQIKEMKSDLKEFKKLSLFLNKDEGENISYLSIIYDAWERYLISRDKYNGFKDYLIKNMIEY</sequence>
<protein>
    <submittedName>
        <fullName evidence="1">Uncharacterized protein</fullName>
    </submittedName>
</protein>
<evidence type="ECO:0000313" key="2">
    <source>
        <dbReference type="Proteomes" id="UP000472355"/>
    </source>
</evidence>
<dbReference type="Proteomes" id="UP000472355">
    <property type="component" value="Unassembled WGS sequence"/>
</dbReference>